<dbReference type="AlphaFoldDB" id="A0A0E9X9Z7"/>
<dbReference type="EMBL" id="GBXM01009902">
    <property type="protein sequence ID" value="JAH98675.1"/>
    <property type="molecule type" value="Transcribed_RNA"/>
</dbReference>
<reference evidence="1" key="1">
    <citation type="submission" date="2014-11" db="EMBL/GenBank/DDBJ databases">
        <authorList>
            <person name="Amaro Gonzalez C."/>
        </authorList>
    </citation>
    <scope>NUCLEOTIDE SEQUENCE</scope>
</reference>
<reference evidence="1" key="2">
    <citation type="journal article" date="2015" name="Fish Shellfish Immunol.">
        <title>Early steps in the European eel (Anguilla anguilla)-Vibrio vulnificus interaction in the gills: Role of the RtxA13 toxin.</title>
        <authorList>
            <person name="Callol A."/>
            <person name="Pajuelo D."/>
            <person name="Ebbesson L."/>
            <person name="Teles M."/>
            <person name="MacKenzie S."/>
            <person name="Amaro C."/>
        </authorList>
    </citation>
    <scope>NUCLEOTIDE SEQUENCE</scope>
</reference>
<evidence type="ECO:0000313" key="1">
    <source>
        <dbReference type="EMBL" id="JAH98675.1"/>
    </source>
</evidence>
<protein>
    <submittedName>
        <fullName evidence="1">Uncharacterized protein</fullName>
    </submittedName>
</protein>
<sequence length="52" mass="6016">MERCAVLQACIRVLTVSDFPVFQNLCELVCPYGTLCSLIIQECFKRRMYVLV</sequence>
<accession>A0A0E9X9Z7</accession>
<proteinExistence type="predicted"/>
<name>A0A0E9X9Z7_ANGAN</name>
<organism evidence="1">
    <name type="scientific">Anguilla anguilla</name>
    <name type="common">European freshwater eel</name>
    <name type="synonym">Muraena anguilla</name>
    <dbReference type="NCBI Taxonomy" id="7936"/>
    <lineage>
        <taxon>Eukaryota</taxon>
        <taxon>Metazoa</taxon>
        <taxon>Chordata</taxon>
        <taxon>Craniata</taxon>
        <taxon>Vertebrata</taxon>
        <taxon>Euteleostomi</taxon>
        <taxon>Actinopterygii</taxon>
        <taxon>Neopterygii</taxon>
        <taxon>Teleostei</taxon>
        <taxon>Anguilliformes</taxon>
        <taxon>Anguillidae</taxon>
        <taxon>Anguilla</taxon>
    </lineage>
</organism>